<evidence type="ECO:0000313" key="2">
    <source>
        <dbReference type="Proteomes" id="UP000249464"/>
    </source>
</evidence>
<protein>
    <submittedName>
        <fullName evidence="1">BQ5605_C005g03282 protein</fullName>
    </submittedName>
</protein>
<reference evidence="1 2" key="1">
    <citation type="submission" date="2016-11" db="EMBL/GenBank/DDBJ databases">
        <authorList>
            <person name="Jaros S."/>
            <person name="Januszkiewicz K."/>
            <person name="Wedrychowicz H."/>
        </authorList>
    </citation>
    <scope>NUCLEOTIDE SEQUENCE [LARGE SCALE GENOMIC DNA]</scope>
</reference>
<organism evidence="1 2">
    <name type="scientific">Microbotryum silenes-dioicae</name>
    <dbReference type="NCBI Taxonomy" id="796604"/>
    <lineage>
        <taxon>Eukaryota</taxon>
        <taxon>Fungi</taxon>
        <taxon>Dikarya</taxon>
        <taxon>Basidiomycota</taxon>
        <taxon>Pucciniomycotina</taxon>
        <taxon>Microbotryomycetes</taxon>
        <taxon>Microbotryales</taxon>
        <taxon>Microbotryaceae</taxon>
        <taxon>Microbotryum</taxon>
    </lineage>
</organism>
<dbReference type="Proteomes" id="UP000249464">
    <property type="component" value="Unassembled WGS sequence"/>
</dbReference>
<gene>
    <name evidence="1" type="primary">BQ5605_C005g03282</name>
    <name evidence="1" type="ORF">BQ5605_C005G03282</name>
</gene>
<accession>A0A2X0MAC9</accession>
<proteinExistence type="predicted"/>
<evidence type="ECO:0000313" key="1">
    <source>
        <dbReference type="EMBL" id="SGY73328.1"/>
    </source>
</evidence>
<name>A0A2X0MAC9_9BASI</name>
<keyword evidence="2" id="KW-1185">Reference proteome</keyword>
<dbReference type="EMBL" id="FQNC01000047">
    <property type="protein sequence ID" value="SGY73328.1"/>
    <property type="molecule type" value="Genomic_DNA"/>
</dbReference>
<sequence length="62" mass="6171">MGNCQAAATAVEISSTGVVAANARVPSHPGPASALELDWGSPLRQPGIGLRSTGRGLGTFPN</sequence>
<dbReference type="AlphaFoldDB" id="A0A2X0MAC9"/>